<reference evidence="6 7" key="1">
    <citation type="submission" date="2021-01" db="EMBL/GenBank/DDBJ databases">
        <title>Characterization of a novel blaVMB-2- harboring plasmid in Vibrio diabolicus.</title>
        <authorList>
            <person name="Liu M."/>
        </authorList>
    </citation>
    <scope>NUCLEOTIDE SEQUENCE [LARGE SCALE GENOMIC DNA]</scope>
    <source>
        <strain evidence="6 7">SLV18</strain>
    </source>
</reference>
<keyword evidence="3" id="KW-0238">DNA-binding</keyword>
<dbReference type="Pfam" id="PF00126">
    <property type="entry name" value="HTH_1"/>
    <property type="match status" value="1"/>
</dbReference>
<evidence type="ECO:0000256" key="1">
    <source>
        <dbReference type="ARBA" id="ARBA00009437"/>
    </source>
</evidence>
<proteinExistence type="inferred from homology"/>
<organism evidence="6 7">
    <name type="scientific">Vibrio diabolicus</name>
    <dbReference type="NCBI Taxonomy" id="50719"/>
    <lineage>
        <taxon>Bacteria</taxon>
        <taxon>Pseudomonadati</taxon>
        <taxon>Pseudomonadota</taxon>
        <taxon>Gammaproteobacteria</taxon>
        <taxon>Vibrionales</taxon>
        <taxon>Vibrionaceae</taxon>
        <taxon>Vibrio</taxon>
        <taxon>Vibrio diabolicus subgroup</taxon>
    </lineage>
</organism>
<keyword evidence="4" id="KW-0804">Transcription</keyword>
<dbReference type="Pfam" id="PF03466">
    <property type="entry name" value="LysR_substrate"/>
    <property type="match status" value="1"/>
</dbReference>
<gene>
    <name evidence="6" type="ORF">JOS67_03955</name>
</gene>
<comment type="similarity">
    <text evidence="1">Belongs to the LysR transcriptional regulatory family.</text>
</comment>
<dbReference type="GO" id="GO:0003700">
    <property type="term" value="F:DNA-binding transcription factor activity"/>
    <property type="evidence" value="ECO:0007669"/>
    <property type="project" value="InterPro"/>
</dbReference>
<dbReference type="GO" id="GO:0006351">
    <property type="term" value="P:DNA-templated transcription"/>
    <property type="evidence" value="ECO:0007669"/>
    <property type="project" value="TreeGrafter"/>
</dbReference>
<dbReference type="PROSITE" id="PS50931">
    <property type="entry name" value="HTH_LYSR"/>
    <property type="match status" value="1"/>
</dbReference>
<dbReference type="InterPro" id="IPR058163">
    <property type="entry name" value="LysR-type_TF_proteobact-type"/>
</dbReference>
<dbReference type="PANTHER" id="PTHR30537">
    <property type="entry name" value="HTH-TYPE TRANSCRIPTIONAL REGULATOR"/>
    <property type="match status" value="1"/>
</dbReference>
<dbReference type="PANTHER" id="PTHR30537:SF74">
    <property type="entry name" value="HTH-TYPE TRANSCRIPTIONAL REGULATOR TRPI"/>
    <property type="match status" value="1"/>
</dbReference>
<dbReference type="GO" id="GO:0043565">
    <property type="term" value="F:sequence-specific DNA binding"/>
    <property type="evidence" value="ECO:0007669"/>
    <property type="project" value="TreeGrafter"/>
</dbReference>
<evidence type="ECO:0000313" key="7">
    <source>
        <dbReference type="Proteomes" id="UP000596337"/>
    </source>
</evidence>
<protein>
    <submittedName>
        <fullName evidence="6">LysR family transcriptional regulator</fullName>
    </submittedName>
</protein>
<feature type="domain" description="HTH lysR-type" evidence="5">
    <location>
        <begin position="6"/>
        <end position="63"/>
    </location>
</feature>
<dbReference type="Proteomes" id="UP000596337">
    <property type="component" value="Chromosome 1"/>
</dbReference>
<dbReference type="CDD" id="cd08432">
    <property type="entry name" value="PBP2_GcdR_TrpI_HvrB_AmpR_like"/>
    <property type="match status" value="1"/>
</dbReference>
<sequence length="316" mass="36090">MKDRMPPLQGLYYFFVAAKEGSFKTAAKELFVTPAAISQQIRHLEEFLGTDLFVRQHRKIVLTPEGELLFTQAERGFAHLQQGVRLVNQDPNPNHLSISTLPSFAHHWLVPKITAFRQRHPDIALLLEPTNDLVSFQDSQIDLCVRYGLGKYPNLESQWLMDEAFYPACHPVYQKEHGIYRIEDFSKAELIEDVWPDLDWNMWLARLGHSAAKPALKYSGSHLVLEAALSLQGVALVKHSLAHQYFRSGKLVRIGDIAIKPKFAYYLCAPKGYLKRPKAQLFAQWLREEIETFEKSVIPDFKTIDLNVSNTGSASE</sequence>
<dbReference type="EMBL" id="CP069195">
    <property type="protein sequence ID" value="QRG83467.1"/>
    <property type="molecule type" value="Genomic_DNA"/>
</dbReference>
<evidence type="ECO:0000256" key="4">
    <source>
        <dbReference type="ARBA" id="ARBA00023163"/>
    </source>
</evidence>
<dbReference type="InterPro" id="IPR005119">
    <property type="entry name" value="LysR_subst-bd"/>
</dbReference>
<name>A0AA92R7C1_9VIBR</name>
<dbReference type="InterPro" id="IPR036390">
    <property type="entry name" value="WH_DNA-bd_sf"/>
</dbReference>
<dbReference type="InterPro" id="IPR000847">
    <property type="entry name" value="LysR_HTH_N"/>
</dbReference>
<dbReference type="Gene3D" id="1.10.10.10">
    <property type="entry name" value="Winged helix-like DNA-binding domain superfamily/Winged helix DNA-binding domain"/>
    <property type="match status" value="1"/>
</dbReference>
<dbReference type="PRINTS" id="PR00039">
    <property type="entry name" value="HTHLYSR"/>
</dbReference>
<accession>A0AA92R7C1</accession>
<evidence type="ECO:0000256" key="3">
    <source>
        <dbReference type="ARBA" id="ARBA00023125"/>
    </source>
</evidence>
<dbReference type="RefSeq" id="WP_203346953.1">
    <property type="nucleotide sequence ID" value="NZ_CANMIY010000006.1"/>
</dbReference>
<evidence type="ECO:0000259" key="5">
    <source>
        <dbReference type="PROSITE" id="PS50931"/>
    </source>
</evidence>
<evidence type="ECO:0000313" key="6">
    <source>
        <dbReference type="EMBL" id="QRG83467.1"/>
    </source>
</evidence>
<dbReference type="InterPro" id="IPR036388">
    <property type="entry name" value="WH-like_DNA-bd_sf"/>
</dbReference>
<dbReference type="Gene3D" id="3.40.190.10">
    <property type="entry name" value="Periplasmic binding protein-like II"/>
    <property type="match status" value="2"/>
</dbReference>
<dbReference type="AlphaFoldDB" id="A0AA92R7C1"/>
<dbReference type="SUPFAM" id="SSF46785">
    <property type="entry name" value="Winged helix' DNA-binding domain"/>
    <property type="match status" value="1"/>
</dbReference>
<dbReference type="SUPFAM" id="SSF53850">
    <property type="entry name" value="Periplasmic binding protein-like II"/>
    <property type="match status" value="1"/>
</dbReference>
<keyword evidence="2" id="KW-0805">Transcription regulation</keyword>
<dbReference type="FunFam" id="1.10.10.10:FF:000001">
    <property type="entry name" value="LysR family transcriptional regulator"/>
    <property type="match status" value="1"/>
</dbReference>
<evidence type="ECO:0000256" key="2">
    <source>
        <dbReference type="ARBA" id="ARBA00023015"/>
    </source>
</evidence>